<dbReference type="AlphaFoldDB" id="A0A6F9D6N4"/>
<dbReference type="SUPFAM" id="SSF81296">
    <property type="entry name" value="E set domains"/>
    <property type="match status" value="2"/>
</dbReference>
<dbReference type="InterPro" id="IPR014756">
    <property type="entry name" value="Ig_E-set"/>
</dbReference>
<dbReference type="GO" id="GO:0015031">
    <property type="term" value="P:protein transport"/>
    <property type="evidence" value="ECO:0007669"/>
    <property type="project" value="TreeGrafter"/>
</dbReference>
<protein>
    <submittedName>
        <fullName evidence="3">Arrestin domain-containing protein 3-like</fullName>
    </submittedName>
</protein>
<organism evidence="3">
    <name type="scientific">Phallusia mammillata</name>
    <dbReference type="NCBI Taxonomy" id="59560"/>
    <lineage>
        <taxon>Eukaryota</taxon>
        <taxon>Metazoa</taxon>
        <taxon>Chordata</taxon>
        <taxon>Tunicata</taxon>
        <taxon>Ascidiacea</taxon>
        <taxon>Phlebobranchia</taxon>
        <taxon>Ascidiidae</taxon>
        <taxon>Phallusia</taxon>
    </lineage>
</organism>
<accession>A0A6F9D6N4</accession>
<evidence type="ECO:0000313" key="3">
    <source>
        <dbReference type="EMBL" id="CAB3223182.1"/>
    </source>
</evidence>
<dbReference type="InterPro" id="IPR011021">
    <property type="entry name" value="Arrestin-like_N"/>
</dbReference>
<dbReference type="SMART" id="SM01017">
    <property type="entry name" value="Arrestin_C"/>
    <property type="match status" value="1"/>
</dbReference>
<dbReference type="InterPro" id="IPR050357">
    <property type="entry name" value="Arrestin_domain-protein"/>
</dbReference>
<dbReference type="InterPro" id="IPR011022">
    <property type="entry name" value="Arrestin_C-like"/>
</dbReference>
<dbReference type="Gene3D" id="2.60.40.640">
    <property type="match status" value="2"/>
</dbReference>
<dbReference type="PANTHER" id="PTHR11188:SF176">
    <property type="entry name" value="ARRESTIN DOMAIN-CONTAINING PROTEIN 1"/>
    <property type="match status" value="1"/>
</dbReference>
<gene>
    <name evidence="3" type="primary">Arrdc3-001</name>
</gene>
<reference evidence="3" key="1">
    <citation type="submission" date="2020-04" db="EMBL/GenBank/DDBJ databases">
        <authorList>
            <person name="Neveu A P."/>
        </authorList>
    </citation>
    <scope>NUCLEOTIDE SEQUENCE</scope>
    <source>
        <tissue evidence="3">Whole embryo</tissue>
    </source>
</reference>
<proteinExistence type="evidence at transcript level"/>
<dbReference type="InterPro" id="IPR014752">
    <property type="entry name" value="Arrestin-like_C"/>
</dbReference>
<sequence length="370" mass="41091">MGKARIHVETNDNRVIFTPGEFVSGNLVIDANESLDFKKIEMKFKGQAYVHWSERRGSGKRRRTVHYSARETYFKQAVVVADSGGNTKLPQGRNVYPFQFQLPNDLPSSIEVSGGYVRYIIKGKIDRSGFFNDIKTMMLFTVLDCIDLNQNANTLTPSSGSDEKQLCCWCCSSGPIEGTIATDRSAYVPGEFITISGSIENHSSTDLTGCQYSIFQQVTQRATRKTRSFPVEIVTNNGPGCKRHSSAQISNQRIQIPALPPSPLRFCNIIDIRYYVQLCVETPTCHINLRIPAPIGIGTVPLQMAGRMPQPSAPPMSTEDHAAEYAPPPSYSAATAVNIETKATYEGTATTFAPQYNYYDWSQSAFTYNK</sequence>
<evidence type="ECO:0000256" key="1">
    <source>
        <dbReference type="ARBA" id="ARBA00005298"/>
    </source>
</evidence>
<evidence type="ECO:0000259" key="2">
    <source>
        <dbReference type="SMART" id="SM01017"/>
    </source>
</evidence>
<dbReference type="GO" id="GO:0005737">
    <property type="term" value="C:cytoplasm"/>
    <property type="evidence" value="ECO:0007669"/>
    <property type="project" value="TreeGrafter"/>
</dbReference>
<feature type="domain" description="Arrestin C-terminal-like" evidence="2">
    <location>
        <begin position="172"/>
        <end position="302"/>
    </location>
</feature>
<dbReference type="Pfam" id="PF00339">
    <property type="entry name" value="Arrestin_N"/>
    <property type="match status" value="1"/>
</dbReference>
<dbReference type="EMBL" id="LR783069">
    <property type="protein sequence ID" value="CAB3223182.1"/>
    <property type="molecule type" value="mRNA"/>
</dbReference>
<name>A0A6F9D6N4_9ASCI</name>
<dbReference type="Pfam" id="PF02752">
    <property type="entry name" value="Arrestin_C"/>
    <property type="match status" value="1"/>
</dbReference>
<comment type="similarity">
    <text evidence="1">Belongs to the arrestin family.</text>
</comment>
<dbReference type="PANTHER" id="PTHR11188">
    <property type="entry name" value="ARRESTIN DOMAIN CONTAINING PROTEIN"/>
    <property type="match status" value="1"/>
</dbReference>